<protein>
    <submittedName>
        <fullName evidence="3">Uncharacterized protein LOC115626895</fullName>
    </submittedName>
</protein>
<dbReference type="AlphaFoldDB" id="A0A6J2TRX0"/>
<feature type="region of interest" description="Disordered" evidence="1">
    <location>
        <begin position="1"/>
        <end position="64"/>
    </location>
</feature>
<dbReference type="Proteomes" id="UP000504634">
    <property type="component" value="Unplaced"/>
</dbReference>
<organism evidence="2 3">
    <name type="scientific">Drosophila lebanonensis</name>
    <name type="common">Fruit fly</name>
    <name type="synonym">Scaptodrosophila lebanonensis</name>
    <dbReference type="NCBI Taxonomy" id="7225"/>
    <lineage>
        <taxon>Eukaryota</taxon>
        <taxon>Metazoa</taxon>
        <taxon>Ecdysozoa</taxon>
        <taxon>Arthropoda</taxon>
        <taxon>Hexapoda</taxon>
        <taxon>Insecta</taxon>
        <taxon>Pterygota</taxon>
        <taxon>Neoptera</taxon>
        <taxon>Endopterygota</taxon>
        <taxon>Diptera</taxon>
        <taxon>Brachycera</taxon>
        <taxon>Muscomorpha</taxon>
        <taxon>Ephydroidea</taxon>
        <taxon>Drosophilidae</taxon>
        <taxon>Scaptodrosophila</taxon>
    </lineage>
</organism>
<keyword evidence="2" id="KW-1185">Reference proteome</keyword>
<proteinExistence type="predicted"/>
<reference evidence="3" key="1">
    <citation type="submission" date="2025-08" db="UniProtKB">
        <authorList>
            <consortium name="RefSeq"/>
        </authorList>
    </citation>
    <scope>IDENTIFICATION</scope>
    <source>
        <strain evidence="3">11010-0011.00</strain>
        <tissue evidence="3">Whole body</tissue>
    </source>
</reference>
<name>A0A6J2TRX0_DROLE</name>
<evidence type="ECO:0000256" key="1">
    <source>
        <dbReference type="SAM" id="MobiDB-lite"/>
    </source>
</evidence>
<dbReference type="OrthoDB" id="6755972at2759"/>
<dbReference type="GeneID" id="115626895"/>
<evidence type="ECO:0000313" key="3">
    <source>
        <dbReference type="RefSeq" id="XP_030378265.1"/>
    </source>
</evidence>
<sequence>MKQLRYEPMLKTAALVRESEDARNSRKSRTSRTSRASRQSRYEPTRRAPQPPPHEVKPKLLPKKQQSISQFSFMHSREGLTGKKFWQDVIEEVEFVVHCKTLPPIPIKDYSVVLPAELRDRVKKIQKYRYDRSDDDIYIREEMREERPLDYMTFSESETEEPEIMDEATLILEAGRKKVEEHFSESEHSEIVRLDHEFEKFELKLDDPVGHTHRVVDSRSWMAKFLCAPRHKRVKWKSRVQTAKTKASVKLDEEAEKLMDASAERFVEWLNSIGTLDTGMTPKKIKSLFDIKGDRTLLASIKTDPKEVNAIAATVAQKWNKPEMAIELKYEKHINDHATRVCEKPMLSAFGRTVPMKERPWMKRSTDTFIETVFPEELLTRQKLFKGITHLRSTSILLEFYQNYPKLPFPVYLKDCSDLELVSLEDSNTELPLYEFLGVRY</sequence>
<accession>A0A6J2TRX0</accession>
<dbReference type="RefSeq" id="XP_030378265.1">
    <property type="nucleotide sequence ID" value="XM_030522405.1"/>
</dbReference>
<evidence type="ECO:0000313" key="2">
    <source>
        <dbReference type="Proteomes" id="UP000504634"/>
    </source>
</evidence>
<gene>
    <name evidence="3" type="primary">LOC115626895</name>
</gene>